<dbReference type="SUPFAM" id="SSF56300">
    <property type="entry name" value="Metallo-dependent phosphatases"/>
    <property type="match status" value="1"/>
</dbReference>
<dbReference type="SMART" id="SM00156">
    <property type="entry name" value="PP2Ac"/>
    <property type="match status" value="1"/>
</dbReference>
<feature type="domain" description="Serine/threonine specific protein phosphatases" evidence="1">
    <location>
        <begin position="1"/>
        <end position="270"/>
    </location>
</feature>
<dbReference type="PRINTS" id="PR00114">
    <property type="entry name" value="STPHPHTASE"/>
</dbReference>
<evidence type="ECO:0000313" key="3">
    <source>
        <dbReference type="Proteomes" id="UP001432322"/>
    </source>
</evidence>
<dbReference type="EMBL" id="BTSY01000002">
    <property type="protein sequence ID" value="GMT13365.1"/>
    <property type="molecule type" value="Genomic_DNA"/>
</dbReference>
<dbReference type="PANTHER" id="PTHR11668:SF491">
    <property type="entry name" value="SERINE_THREONINE-PROTEIN PHOSPHATASE"/>
    <property type="match status" value="1"/>
</dbReference>
<dbReference type="GO" id="GO:0005634">
    <property type="term" value="C:nucleus"/>
    <property type="evidence" value="ECO:0007669"/>
    <property type="project" value="TreeGrafter"/>
</dbReference>
<organism evidence="2 3">
    <name type="scientific">Pristionchus fissidentatus</name>
    <dbReference type="NCBI Taxonomy" id="1538716"/>
    <lineage>
        <taxon>Eukaryota</taxon>
        <taxon>Metazoa</taxon>
        <taxon>Ecdysozoa</taxon>
        <taxon>Nematoda</taxon>
        <taxon>Chromadorea</taxon>
        <taxon>Rhabditida</taxon>
        <taxon>Rhabditina</taxon>
        <taxon>Diplogasteromorpha</taxon>
        <taxon>Diplogasteroidea</taxon>
        <taxon>Neodiplogasteridae</taxon>
        <taxon>Pristionchus</taxon>
    </lineage>
</organism>
<dbReference type="PANTHER" id="PTHR11668">
    <property type="entry name" value="SERINE/THREONINE PROTEIN PHOSPHATASE"/>
    <property type="match status" value="1"/>
</dbReference>
<dbReference type="Proteomes" id="UP001432322">
    <property type="component" value="Unassembled WGS sequence"/>
</dbReference>
<dbReference type="InterPro" id="IPR004843">
    <property type="entry name" value="Calcineurin-like_PHP"/>
</dbReference>
<evidence type="ECO:0000313" key="2">
    <source>
        <dbReference type="EMBL" id="GMT13365.1"/>
    </source>
</evidence>
<comment type="caution">
    <text evidence="2">The sequence shown here is derived from an EMBL/GenBank/DDBJ whole genome shotgun (WGS) entry which is preliminary data.</text>
</comment>
<dbReference type="CDD" id="cd00144">
    <property type="entry name" value="MPP_PPP_family"/>
    <property type="match status" value="1"/>
</dbReference>
<dbReference type="AlphaFoldDB" id="A0AAV5V694"/>
<evidence type="ECO:0000259" key="1">
    <source>
        <dbReference type="SMART" id="SM00156"/>
    </source>
</evidence>
<dbReference type="InterPro" id="IPR050341">
    <property type="entry name" value="PP1_catalytic_subunit"/>
</dbReference>
<name>A0AAV5V694_9BILA</name>
<dbReference type="GO" id="GO:0005737">
    <property type="term" value="C:cytoplasm"/>
    <property type="evidence" value="ECO:0007669"/>
    <property type="project" value="TreeGrafter"/>
</dbReference>
<dbReference type="InterPro" id="IPR029052">
    <property type="entry name" value="Metallo-depent_PP-like"/>
</dbReference>
<protein>
    <recommendedName>
        <fullName evidence="1">Serine/threonine specific protein phosphatases domain-containing protein</fullName>
    </recommendedName>
</protein>
<keyword evidence="3" id="KW-1185">Reference proteome</keyword>
<sequence>SEPPLVHCPFPCVVVGDIRGQFTDLYRFFSFFQKEKKPGWLCQRYVFLGGYVDRAKQSIECVVLLFLLKIRFPKSIFLLRGSNECKNVSRELGFRQSWEERLGQDQGRDMFSMFNEAFTHLPFACIVGSTILCVHGGISPKLTSLDDIMKIPKPLVDPTTDVLACDLLWSDPMLRLKGFAPKSPHGVNFGEDVLSSTMKKLKVKMVVRGHQMMMNGFSKFGEMSLITLFSAPSYATATVSQRGNKANNRGSAMYINKEGKIGFKMLVPHGDGEVSAQKKVVRIHEHCKDYEESVDDESKKSFGGSGQ</sequence>
<proteinExistence type="predicted"/>
<dbReference type="InterPro" id="IPR006186">
    <property type="entry name" value="Ser/Thr-sp_prot-phosphatase"/>
</dbReference>
<feature type="non-terminal residue" evidence="2">
    <location>
        <position position="1"/>
    </location>
</feature>
<accession>A0AAV5V694</accession>
<dbReference type="Gene3D" id="3.60.21.10">
    <property type="match status" value="1"/>
</dbReference>
<dbReference type="GO" id="GO:0004722">
    <property type="term" value="F:protein serine/threonine phosphatase activity"/>
    <property type="evidence" value="ECO:0007669"/>
    <property type="project" value="TreeGrafter"/>
</dbReference>
<dbReference type="Pfam" id="PF00149">
    <property type="entry name" value="Metallophos"/>
    <property type="match status" value="1"/>
</dbReference>
<reference evidence="2" key="1">
    <citation type="submission" date="2023-10" db="EMBL/GenBank/DDBJ databases">
        <title>Genome assembly of Pristionchus species.</title>
        <authorList>
            <person name="Yoshida K."/>
            <person name="Sommer R.J."/>
        </authorList>
    </citation>
    <scope>NUCLEOTIDE SEQUENCE</scope>
    <source>
        <strain evidence="2">RS5133</strain>
    </source>
</reference>
<gene>
    <name evidence="2" type="ORF">PFISCL1PPCAC_4662</name>
</gene>